<keyword evidence="2" id="KW-1133">Transmembrane helix</keyword>
<evidence type="ECO:0000313" key="4">
    <source>
        <dbReference type="Proteomes" id="UP001189429"/>
    </source>
</evidence>
<dbReference type="Proteomes" id="UP001189429">
    <property type="component" value="Unassembled WGS sequence"/>
</dbReference>
<protein>
    <submittedName>
        <fullName evidence="3">Uncharacterized protein</fullName>
    </submittedName>
</protein>
<feature type="region of interest" description="Disordered" evidence="1">
    <location>
        <begin position="1"/>
        <end position="118"/>
    </location>
</feature>
<feature type="compositionally biased region" description="Basic residues" evidence="1">
    <location>
        <begin position="77"/>
        <end position="92"/>
    </location>
</feature>
<sequence length="257" mass="27026">DGSSPLSDSPSISLGSVPPSSGGSLPPSTSSAPAPRACRWPAPPRTRSSWRRGATQGSPGARGSRCWGGGTASCPTRPRRAHARGRLPRHAVRRPDGRGGRGPVAPAGPAAHKELPPAASETARVVVKGVGIGLVVIVLVVAVANWPPWMIEDWGRRRESPGPHSPLRGRALRRGPGGLRDFLDVNKSSVMLIMSATMWAFLAVGYHPTRSEAGYLQLHEELSKGIQDGRGQCHPFPPARHGRRGQSPSTTSTASSS</sequence>
<accession>A0ABN9Y0K8</accession>
<evidence type="ECO:0000313" key="3">
    <source>
        <dbReference type="EMBL" id="CAK0904788.1"/>
    </source>
</evidence>
<keyword evidence="2" id="KW-0472">Membrane</keyword>
<evidence type="ECO:0000256" key="1">
    <source>
        <dbReference type="SAM" id="MobiDB-lite"/>
    </source>
</evidence>
<feature type="compositionally biased region" description="Low complexity" evidence="1">
    <location>
        <begin position="1"/>
        <end position="40"/>
    </location>
</feature>
<feature type="transmembrane region" description="Helical" evidence="2">
    <location>
        <begin position="125"/>
        <end position="146"/>
    </location>
</feature>
<evidence type="ECO:0000256" key="2">
    <source>
        <dbReference type="SAM" id="Phobius"/>
    </source>
</evidence>
<feature type="non-terminal residue" evidence="3">
    <location>
        <position position="1"/>
    </location>
</feature>
<feature type="compositionally biased region" description="Low complexity" evidence="1">
    <location>
        <begin position="247"/>
        <end position="257"/>
    </location>
</feature>
<feature type="transmembrane region" description="Helical" evidence="2">
    <location>
        <begin position="188"/>
        <end position="206"/>
    </location>
</feature>
<dbReference type="EMBL" id="CAUYUJ010021460">
    <property type="protein sequence ID" value="CAK0904788.1"/>
    <property type="molecule type" value="Genomic_DNA"/>
</dbReference>
<organism evidence="3 4">
    <name type="scientific">Prorocentrum cordatum</name>
    <dbReference type="NCBI Taxonomy" id="2364126"/>
    <lineage>
        <taxon>Eukaryota</taxon>
        <taxon>Sar</taxon>
        <taxon>Alveolata</taxon>
        <taxon>Dinophyceae</taxon>
        <taxon>Prorocentrales</taxon>
        <taxon>Prorocentraceae</taxon>
        <taxon>Prorocentrum</taxon>
    </lineage>
</organism>
<feature type="region of interest" description="Disordered" evidence="1">
    <location>
        <begin position="227"/>
        <end position="257"/>
    </location>
</feature>
<name>A0ABN9Y0K8_9DINO</name>
<gene>
    <name evidence="3" type="ORF">PCOR1329_LOCUS80714</name>
</gene>
<comment type="caution">
    <text evidence="3">The sequence shown here is derived from an EMBL/GenBank/DDBJ whole genome shotgun (WGS) entry which is preliminary data.</text>
</comment>
<proteinExistence type="predicted"/>
<keyword evidence="4" id="KW-1185">Reference proteome</keyword>
<keyword evidence="2" id="KW-0812">Transmembrane</keyword>
<feature type="region of interest" description="Disordered" evidence="1">
    <location>
        <begin position="155"/>
        <end position="176"/>
    </location>
</feature>
<reference evidence="3" key="1">
    <citation type="submission" date="2023-10" db="EMBL/GenBank/DDBJ databases">
        <authorList>
            <person name="Chen Y."/>
            <person name="Shah S."/>
            <person name="Dougan E. K."/>
            <person name="Thang M."/>
            <person name="Chan C."/>
        </authorList>
    </citation>
    <scope>NUCLEOTIDE SEQUENCE [LARGE SCALE GENOMIC DNA]</scope>
</reference>